<sequence>MSWSPRRHVVSHRRGLIPMRLCAAGQWARRPSPSTSVSLPLSASPRLHSLHKHTIHFSNPKLYFSVRSIFSVSH</sequence>
<name>A0A2T2N639_CORCC</name>
<gene>
    <name evidence="1" type="ORF">BS50DRAFT_159551</name>
</gene>
<protein>
    <submittedName>
        <fullName evidence="1">Uncharacterized protein</fullName>
    </submittedName>
</protein>
<evidence type="ECO:0000313" key="2">
    <source>
        <dbReference type="Proteomes" id="UP000240883"/>
    </source>
</evidence>
<organism evidence="1 2">
    <name type="scientific">Corynespora cassiicola Philippines</name>
    <dbReference type="NCBI Taxonomy" id="1448308"/>
    <lineage>
        <taxon>Eukaryota</taxon>
        <taxon>Fungi</taxon>
        <taxon>Dikarya</taxon>
        <taxon>Ascomycota</taxon>
        <taxon>Pezizomycotina</taxon>
        <taxon>Dothideomycetes</taxon>
        <taxon>Pleosporomycetidae</taxon>
        <taxon>Pleosporales</taxon>
        <taxon>Corynesporascaceae</taxon>
        <taxon>Corynespora</taxon>
    </lineage>
</organism>
<keyword evidence="2" id="KW-1185">Reference proteome</keyword>
<dbReference type="AlphaFoldDB" id="A0A2T2N639"/>
<dbReference type="Proteomes" id="UP000240883">
    <property type="component" value="Unassembled WGS sequence"/>
</dbReference>
<dbReference type="EMBL" id="KZ678146">
    <property type="protein sequence ID" value="PSN60917.1"/>
    <property type="molecule type" value="Genomic_DNA"/>
</dbReference>
<reference evidence="1 2" key="1">
    <citation type="journal article" date="2018" name="Front. Microbiol.">
        <title>Genome-Wide Analysis of Corynespora cassiicola Leaf Fall Disease Putative Effectors.</title>
        <authorList>
            <person name="Lopez D."/>
            <person name="Ribeiro S."/>
            <person name="Label P."/>
            <person name="Fumanal B."/>
            <person name="Venisse J.S."/>
            <person name="Kohler A."/>
            <person name="de Oliveira R.R."/>
            <person name="Labutti K."/>
            <person name="Lipzen A."/>
            <person name="Lail K."/>
            <person name="Bauer D."/>
            <person name="Ohm R.A."/>
            <person name="Barry K.W."/>
            <person name="Spatafora J."/>
            <person name="Grigoriev I.V."/>
            <person name="Martin F.M."/>
            <person name="Pujade-Renaud V."/>
        </authorList>
    </citation>
    <scope>NUCLEOTIDE SEQUENCE [LARGE SCALE GENOMIC DNA]</scope>
    <source>
        <strain evidence="1 2">Philippines</strain>
    </source>
</reference>
<evidence type="ECO:0000313" key="1">
    <source>
        <dbReference type="EMBL" id="PSN60917.1"/>
    </source>
</evidence>
<accession>A0A2T2N639</accession>
<proteinExistence type="predicted"/>